<sequence>MSGNKRVMKELAEIQSNPPTGTTVKLLDEADVNVWECTMEGPAGSIYAGGHFKIHVTLPKEYPFKPPVIAFKTKIYHPNVSNDDKGSMCMGMLRPEAWKPPNKIREVLMLVRAVLEEPQPDDAVEMGIADEYKNKKTQFEKTAKDWVGKYAK</sequence>
<evidence type="ECO:0000259" key="6">
    <source>
        <dbReference type="PROSITE" id="PS50127"/>
    </source>
</evidence>
<reference evidence="7 8" key="2">
    <citation type="journal article" date="2021" name="Curr. Genet.">
        <title>Genetic response to nitrogen starvation in the aggressive Eucalyptus foliar pathogen Teratosphaeria destructans.</title>
        <authorList>
            <person name="Havenga M."/>
            <person name="Wingfield B.D."/>
            <person name="Wingfield M.J."/>
            <person name="Dreyer L.L."/>
            <person name="Roets F."/>
            <person name="Aylward J."/>
        </authorList>
    </citation>
    <scope>NUCLEOTIDE SEQUENCE [LARGE SCALE GENOMIC DNA]</scope>
    <source>
        <strain evidence="7">CMW44962</strain>
    </source>
</reference>
<dbReference type="Proteomes" id="UP001138500">
    <property type="component" value="Unassembled WGS sequence"/>
</dbReference>
<accession>A0A9W7VYR4</accession>
<dbReference type="InterPro" id="IPR016135">
    <property type="entry name" value="UBQ-conjugating_enzyme/RWD"/>
</dbReference>
<dbReference type="GO" id="GO:0061631">
    <property type="term" value="F:ubiquitin conjugating enzyme activity"/>
    <property type="evidence" value="ECO:0007669"/>
    <property type="project" value="UniProtKB-EC"/>
</dbReference>
<dbReference type="EC" id="2.3.2.23" evidence="1"/>
<evidence type="ECO:0000313" key="7">
    <source>
        <dbReference type="EMBL" id="KAH9818191.1"/>
    </source>
</evidence>
<reference evidence="7 8" key="1">
    <citation type="journal article" date="2018" name="IMA Fungus">
        <title>IMA Genome-F 10: Nine draft genome sequences of Claviceps purpurea s.lat., including C. arundinis, C. humidiphila, and C. cf. spartinae, pseudomolecules for the pitch canker pathogen Fusarium circinatum, draft genome of Davidsoniella eucalypti, Grosmannia galeiformis, Quambalaria eucalypti, and Teratosphaeria destructans.</title>
        <authorList>
            <person name="Wingfield B.D."/>
            <person name="Liu M."/>
            <person name="Nguyen H.D."/>
            <person name="Lane F.A."/>
            <person name="Morgan S.W."/>
            <person name="De Vos L."/>
            <person name="Wilken P.M."/>
            <person name="Duong T.A."/>
            <person name="Aylward J."/>
            <person name="Coetzee M.P."/>
            <person name="Dadej K."/>
            <person name="De Beer Z.W."/>
            <person name="Findlay W."/>
            <person name="Havenga M."/>
            <person name="Kolarik M."/>
            <person name="Menzies J.G."/>
            <person name="Naidoo K."/>
            <person name="Pochopski O."/>
            <person name="Shoukouhi P."/>
            <person name="Santana Q.C."/>
            <person name="Seifert K.A."/>
            <person name="Soal N."/>
            <person name="Steenkamp E.T."/>
            <person name="Tatham C.T."/>
            <person name="van der Nest M.A."/>
            <person name="Wingfield M.J."/>
        </authorList>
    </citation>
    <scope>NUCLEOTIDE SEQUENCE [LARGE SCALE GENOMIC DNA]</scope>
    <source>
        <strain evidence="7">CMW44962</strain>
    </source>
</reference>
<feature type="domain" description="UBC core" evidence="6">
    <location>
        <begin position="2"/>
        <end position="152"/>
    </location>
</feature>
<dbReference type="SMART" id="SM00212">
    <property type="entry name" value="UBCc"/>
    <property type="match status" value="1"/>
</dbReference>
<dbReference type="SUPFAM" id="SSF54495">
    <property type="entry name" value="UBC-like"/>
    <property type="match status" value="1"/>
</dbReference>
<dbReference type="PROSITE" id="PS50127">
    <property type="entry name" value="UBC_2"/>
    <property type="match status" value="1"/>
</dbReference>
<dbReference type="AlphaFoldDB" id="A0A9W7VYR4"/>
<evidence type="ECO:0000256" key="1">
    <source>
        <dbReference type="ARBA" id="ARBA00012486"/>
    </source>
</evidence>
<keyword evidence="8" id="KW-1185">Reference proteome</keyword>
<keyword evidence="2" id="KW-0808">Transferase</keyword>
<keyword evidence="4" id="KW-0833">Ubl conjugation pathway</keyword>
<evidence type="ECO:0000313" key="8">
    <source>
        <dbReference type="Proteomes" id="UP001138500"/>
    </source>
</evidence>
<dbReference type="FunFam" id="3.10.110.10:FF:000060">
    <property type="entry name" value="Ubiquitin conjugating enzyme (UbcB)"/>
    <property type="match status" value="1"/>
</dbReference>
<proteinExistence type="predicted"/>
<evidence type="ECO:0000256" key="3">
    <source>
        <dbReference type="ARBA" id="ARBA00022741"/>
    </source>
</evidence>
<dbReference type="PANTHER" id="PTHR24067">
    <property type="entry name" value="UBIQUITIN-CONJUGATING ENZYME E2"/>
    <property type="match status" value="1"/>
</dbReference>
<comment type="caution">
    <text evidence="7">The sequence shown here is derived from an EMBL/GenBank/DDBJ whole genome shotgun (WGS) entry which is preliminary data.</text>
</comment>
<dbReference type="InterPro" id="IPR050113">
    <property type="entry name" value="Ub_conjugating_enzyme"/>
</dbReference>
<dbReference type="EMBL" id="RIBY02002356">
    <property type="protein sequence ID" value="KAH9818191.1"/>
    <property type="molecule type" value="Genomic_DNA"/>
</dbReference>
<evidence type="ECO:0000256" key="2">
    <source>
        <dbReference type="ARBA" id="ARBA00022679"/>
    </source>
</evidence>
<name>A0A9W7VYR4_9PEZI</name>
<keyword evidence="5" id="KW-0067">ATP-binding</keyword>
<dbReference type="InterPro" id="IPR000608">
    <property type="entry name" value="UBC"/>
</dbReference>
<evidence type="ECO:0000256" key="4">
    <source>
        <dbReference type="ARBA" id="ARBA00022786"/>
    </source>
</evidence>
<evidence type="ECO:0000256" key="5">
    <source>
        <dbReference type="ARBA" id="ARBA00022840"/>
    </source>
</evidence>
<dbReference type="GO" id="GO:0005524">
    <property type="term" value="F:ATP binding"/>
    <property type="evidence" value="ECO:0007669"/>
    <property type="project" value="UniProtKB-KW"/>
</dbReference>
<dbReference type="OrthoDB" id="9978460at2759"/>
<keyword evidence="3" id="KW-0547">Nucleotide-binding</keyword>
<gene>
    <name evidence="7" type="ORF">Tdes44962_MAKER05385</name>
</gene>
<dbReference type="Gene3D" id="3.10.110.10">
    <property type="entry name" value="Ubiquitin Conjugating Enzyme"/>
    <property type="match status" value="1"/>
</dbReference>
<dbReference type="Pfam" id="PF00179">
    <property type="entry name" value="UQ_con"/>
    <property type="match status" value="1"/>
</dbReference>
<organism evidence="7 8">
    <name type="scientific">Teratosphaeria destructans</name>
    <dbReference type="NCBI Taxonomy" id="418781"/>
    <lineage>
        <taxon>Eukaryota</taxon>
        <taxon>Fungi</taxon>
        <taxon>Dikarya</taxon>
        <taxon>Ascomycota</taxon>
        <taxon>Pezizomycotina</taxon>
        <taxon>Dothideomycetes</taxon>
        <taxon>Dothideomycetidae</taxon>
        <taxon>Mycosphaerellales</taxon>
        <taxon>Teratosphaeriaceae</taxon>
        <taxon>Teratosphaeria</taxon>
    </lineage>
</organism>
<protein>
    <recommendedName>
        <fullName evidence="1">E2 ubiquitin-conjugating enzyme</fullName>
        <ecNumber evidence="1">2.3.2.23</ecNumber>
    </recommendedName>
</protein>